<keyword evidence="4" id="KW-1185">Reference proteome</keyword>
<dbReference type="AlphaFoldDB" id="A0A2Z6MUB6"/>
<proteinExistence type="predicted"/>
<dbReference type="PANTHER" id="PTHR31973:SF187">
    <property type="entry name" value="MUTATOR TRANSPOSASE MUDRA PROTEIN"/>
    <property type="match status" value="1"/>
</dbReference>
<dbReference type="Proteomes" id="UP000242715">
    <property type="component" value="Unassembled WGS sequence"/>
</dbReference>
<feature type="region of interest" description="Disordered" evidence="1">
    <location>
        <begin position="1"/>
        <end position="28"/>
    </location>
</feature>
<evidence type="ECO:0000256" key="1">
    <source>
        <dbReference type="SAM" id="MobiDB-lite"/>
    </source>
</evidence>
<protein>
    <recommendedName>
        <fullName evidence="2">MULE transposase domain-containing protein</fullName>
    </recommendedName>
</protein>
<name>A0A2Z6MUB6_TRISU</name>
<feature type="domain" description="MULE transposase" evidence="2">
    <location>
        <begin position="166"/>
        <end position="252"/>
    </location>
</feature>
<reference evidence="4" key="1">
    <citation type="journal article" date="2017" name="Front. Plant Sci.">
        <title>Climate Clever Clovers: New Paradigm to Reduce the Environmental Footprint of Ruminants by Breeding Low Methanogenic Forages Utilizing Haplotype Variation.</title>
        <authorList>
            <person name="Kaur P."/>
            <person name="Appels R."/>
            <person name="Bayer P.E."/>
            <person name="Keeble-Gagnere G."/>
            <person name="Wang J."/>
            <person name="Hirakawa H."/>
            <person name="Shirasawa K."/>
            <person name="Vercoe P."/>
            <person name="Stefanova K."/>
            <person name="Durmic Z."/>
            <person name="Nichols P."/>
            <person name="Revell C."/>
            <person name="Isobe S.N."/>
            <person name="Edwards D."/>
            <person name="Erskine W."/>
        </authorList>
    </citation>
    <scope>NUCLEOTIDE SEQUENCE [LARGE SCALE GENOMIC DNA]</scope>
    <source>
        <strain evidence="4">cv. Daliak</strain>
    </source>
</reference>
<organism evidence="3 4">
    <name type="scientific">Trifolium subterraneum</name>
    <name type="common">Subterranean clover</name>
    <dbReference type="NCBI Taxonomy" id="3900"/>
    <lineage>
        <taxon>Eukaryota</taxon>
        <taxon>Viridiplantae</taxon>
        <taxon>Streptophyta</taxon>
        <taxon>Embryophyta</taxon>
        <taxon>Tracheophyta</taxon>
        <taxon>Spermatophyta</taxon>
        <taxon>Magnoliopsida</taxon>
        <taxon>eudicotyledons</taxon>
        <taxon>Gunneridae</taxon>
        <taxon>Pentapetalae</taxon>
        <taxon>rosids</taxon>
        <taxon>fabids</taxon>
        <taxon>Fabales</taxon>
        <taxon>Fabaceae</taxon>
        <taxon>Papilionoideae</taxon>
        <taxon>50 kb inversion clade</taxon>
        <taxon>NPAAA clade</taxon>
        <taxon>Hologalegina</taxon>
        <taxon>IRL clade</taxon>
        <taxon>Trifolieae</taxon>
        <taxon>Trifolium</taxon>
    </lineage>
</organism>
<accession>A0A2Z6MUB6</accession>
<dbReference type="PANTHER" id="PTHR31973">
    <property type="entry name" value="POLYPROTEIN, PUTATIVE-RELATED"/>
    <property type="match status" value="1"/>
</dbReference>
<gene>
    <name evidence="3" type="ORF">TSUD_296380</name>
</gene>
<evidence type="ECO:0000313" key="4">
    <source>
        <dbReference type="Proteomes" id="UP000242715"/>
    </source>
</evidence>
<dbReference type="Pfam" id="PF10551">
    <property type="entry name" value="MULE"/>
    <property type="match status" value="1"/>
</dbReference>
<sequence>MAESDDDISDGGRFSYHSEELREPISSSDEENESVRVIYLQFNAEAQFGEVRLVAKMEFATLAEFKKAVKDYTIHIGRQIKWIKNDKADRKWVTEKLELRLRQQPSLSHSEAYYLMKDEYNLHLENSSTVKMDTIPQQEGPPIFHRLYICFDACKRGFKEGCRPMIGLDDCFLKGYYRGQLLTAVGGDANNHIFVIAYVVVDVENKDNWKWFLELLHEGLGDYTRHGWQFVSDMQKGLIPALQEVMLGVEHRSTTPQQFNTEMEKLKAVNKSAWDYLSKFPPNSWSRAYFSEQPKVDTLCNNNCEVFNAKIVKYRGKPILKMLEEIRSYIMRNMASNKRSLSEWLGELTPVQQTRLDKEKLRRQHR</sequence>
<evidence type="ECO:0000259" key="2">
    <source>
        <dbReference type="Pfam" id="PF10551"/>
    </source>
</evidence>
<dbReference type="EMBL" id="DF973248">
    <property type="protein sequence ID" value="GAU22519.1"/>
    <property type="molecule type" value="Genomic_DNA"/>
</dbReference>
<evidence type="ECO:0000313" key="3">
    <source>
        <dbReference type="EMBL" id="GAU22519.1"/>
    </source>
</evidence>
<dbReference type="InterPro" id="IPR018289">
    <property type="entry name" value="MULE_transposase_dom"/>
</dbReference>
<dbReference type="OrthoDB" id="1731134at2759"/>